<dbReference type="RefSeq" id="WP_184702519.1">
    <property type="nucleotide sequence ID" value="NZ_BAABEG010000004.1"/>
</dbReference>
<accession>A0A7X0KNZ5</accession>
<dbReference type="AlphaFoldDB" id="A0A7X0KNZ5"/>
<gene>
    <name evidence="1" type="ORF">GGR00_005514</name>
</gene>
<keyword evidence="2" id="KW-1185">Reference proteome</keyword>
<sequence>MQRAPGLVLAFATLMSGCATQIGSGPVDASKYAAMTCTELNTEIGGTSQSISATAISRGRVSNFRVPAWAPGGAGAVELIKEKQTARIERLQAQQSAIETARRRNCS</sequence>
<evidence type="ECO:0000313" key="1">
    <source>
        <dbReference type="EMBL" id="MBB6357690.1"/>
    </source>
</evidence>
<evidence type="ECO:0000313" key="2">
    <source>
        <dbReference type="Proteomes" id="UP000536262"/>
    </source>
</evidence>
<evidence type="ECO:0008006" key="3">
    <source>
        <dbReference type="Google" id="ProtNLM"/>
    </source>
</evidence>
<dbReference type="EMBL" id="JACHOU010000029">
    <property type="protein sequence ID" value="MBB6357690.1"/>
    <property type="molecule type" value="Genomic_DNA"/>
</dbReference>
<name>A0A7X0KNZ5_9HYPH</name>
<comment type="caution">
    <text evidence="1">The sequence shown here is derived from an EMBL/GenBank/DDBJ whole genome shotgun (WGS) entry which is preliminary data.</text>
</comment>
<proteinExistence type="predicted"/>
<protein>
    <recommendedName>
        <fullName evidence="3">Lipoprotein</fullName>
    </recommendedName>
</protein>
<dbReference type="Proteomes" id="UP000536262">
    <property type="component" value="Unassembled WGS sequence"/>
</dbReference>
<reference evidence="1 2" key="1">
    <citation type="submission" date="2020-08" db="EMBL/GenBank/DDBJ databases">
        <title>Genomic Encyclopedia of Type Strains, Phase IV (KMG-IV): sequencing the most valuable type-strain genomes for metagenomic binning, comparative biology and taxonomic classification.</title>
        <authorList>
            <person name="Goeker M."/>
        </authorList>
    </citation>
    <scope>NUCLEOTIDE SEQUENCE [LARGE SCALE GENOMIC DNA]</scope>
    <source>
        <strain evidence="1 2">DSM 7051</strain>
    </source>
</reference>
<organism evidence="1 2">
    <name type="scientific">Aminobacter aganoensis</name>
    <dbReference type="NCBI Taxonomy" id="83264"/>
    <lineage>
        <taxon>Bacteria</taxon>
        <taxon>Pseudomonadati</taxon>
        <taxon>Pseudomonadota</taxon>
        <taxon>Alphaproteobacteria</taxon>
        <taxon>Hyphomicrobiales</taxon>
        <taxon>Phyllobacteriaceae</taxon>
        <taxon>Aminobacter</taxon>
    </lineage>
</organism>
<dbReference type="PROSITE" id="PS51257">
    <property type="entry name" value="PROKAR_LIPOPROTEIN"/>
    <property type="match status" value="1"/>
</dbReference>